<reference evidence="3 4" key="1">
    <citation type="submission" date="2018-08" db="EMBL/GenBank/DDBJ databases">
        <title>Whole genome sequence analysis of Dermacoccus abyssi bacteria isolated from Deep Mariana trench Micromonospora spp reveals genes involved in the environmental adaptation and production of secondary metabolites.</title>
        <authorList>
            <person name="Abdel-Mageed W.M."/>
            <person name="Lehri B."/>
            <person name="Nouioui I."/>
            <person name="Goodfellow I."/>
            <person name="Jaspars M."/>
            <person name="Karlyshev A."/>
        </authorList>
    </citation>
    <scope>NUCLEOTIDE SEQUENCE [LARGE SCALE GENOMIC DNA]</scope>
    <source>
        <strain evidence="3 4">MT1.1</strain>
    </source>
</reference>
<dbReference type="RefSeq" id="WP_118912924.1">
    <property type="nucleotide sequence ID" value="NZ_CBCRVH010000003.1"/>
</dbReference>
<feature type="region of interest" description="Disordered" evidence="1">
    <location>
        <begin position="112"/>
        <end position="158"/>
    </location>
</feature>
<dbReference type="CDD" id="cd00531">
    <property type="entry name" value="NTF2_like"/>
    <property type="match status" value="1"/>
</dbReference>
<evidence type="ECO:0000313" key="3">
    <source>
        <dbReference type="EMBL" id="RHW46647.1"/>
    </source>
</evidence>
<dbReference type="Proteomes" id="UP000285376">
    <property type="component" value="Unassembled WGS sequence"/>
</dbReference>
<organism evidence="3 4">
    <name type="scientific">Dermacoccus abyssi</name>
    <dbReference type="NCBI Taxonomy" id="322596"/>
    <lineage>
        <taxon>Bacteria</taxon>
        <taxon>Bacillati</taxon>
        <taxon>Actinomycetota</taxon>
        <taxon>Actinomycetes</taxon>
        <taxon>Micrococcales</taxon>
        <taxon>Dermacoccaceae</taxon>
        <taxon>Dermacoccus</taxon>
    </lineage>
</organism>
<accession>A0A417Z7N8</accession>
<protein>
    <submittedName>
        <fullName evidence="3">Nuclear transport factor 2 family protein</fullName>
    </submittedName>
</protein>
<dbReference type="SUPFAM" id="SSF54427">
    <property type="entry name" value="NTF2-like"/>
    <property type="match status" value="1"/>
</dbReference>
<gene>
    <name evidence="3" type="ORF">D1832_05285</name>
</gene>
<evidence type="ECO:0000256" key="1">
    <source>
        <dbReference type="SAM" id="MobiDB-lite"/>
    </source>
</evidence>
<evidence type="ECO:0000259" key="2">
    <source>
        <dbReference type="Pfam" id="PF12680"/>
    </source>
</evidence>
<evidence type="ECO:0000313" key="4">
    <source>
        <dbReference type="Proteomes" id="UP000285376"/>
    </source>
</evidence>
<dbReference type="InterPro" id="IPR032710">
    <property type="entry name" value="NTF2-like_dom_sf"/>
</dbReference>
<feature type="domain" description="SnoaL-like" evidence="2">
    <location>
        <begin position="10"/>
        <end position="107"/>
    </location>
</feature>
<dbReference type="InterPro" id="IPR037401">
    <property type="entry name" value="SnoaL-like"/>
</dbReference>
<dbReference type="AlphaFoldDB" id="A0A417Z7N8"/>
<sequence length="158" mass="17381">MSEAKKAHIHRYYEVVDAADVEGVLDIFTPDATYRRPSYPDMVGADALRAFYEGERVIESGRHSVHTLVLEGDEGFVGGSFEGVLKNGDQASLEFADLFRFAPDGKVSFPRATSTPLWSEPGARPRALRVRAQTPRRSSVSVDDAPSTTMTGMPQSCW</sequence>
<proteinExistence type="predicted"/>
<dbReference type="Gene3D" id="3.10.450.50">
    <property type="match status" value="1"/>
</dbReference>
<dbReference type="EMBL" id="QWLM01000004">
    <property type="protein sequence ID" value="RHW46647.1"/>
    <property type="molecule type" value="Genomic_DNA"/>
</dbReference>
<dbReference type="Pfam" id="PF12680">
    <property type="entry name" value="SnoaL_2"/>
    <property type="match status" value="1"/>
</dbReference>
<name>A0A417Z7N8_9MICO</name>
<comment type="caution">
    <text evidence="3">The sequence shown here is derived from an EMBL/GenBank/DDBJ whole genome shotgun (WGS) entry which is preliminary data.</text>
</comment>
<feature type="compositionally biased region" description="Polar residues" evidence="1">
    <location>
        <begin position="135"/>
        <end position="158"/>
    </location>
</feature>